<name>A0A0D2G9D1_9BACT</name>
<comment type="subunit">
    <text evidence="2">Monomer. Binds 30S ribosomal subunits, but not 50S ribosomal subunits or 70S ribosomes.</text>
</comment>
<comment type="caution">
    <text evidence="4">The sequence shown here is derived from an EMBL/GenBank/DDBJ whole genome shotgun (WGS) entry which is preliminary data.</text>
</comment>
<dbReference type="InterPro" id="IPR015946">
    <property type="entry name" value="KH_dom-like_a/b"/>
</dbReference>
<organism evidence="4 5">
    <name type="scientific">Dethiosulfatarculus sandiegensis</name>
    <dbReference type="NCBI Taxonomy" id="1429043"/>
    <lineage>
        <taxon>Bacteria</taxon>
        <taxon>Pseudomonadati</taxon>
        <taxon>Thermodesulfobacteriota</taxon>
        <taxon>Desulfarculia</taxon>
        <taxon>Desulfarculales</taxon>
        <taxon>Desulfarculaceae</taxon>
        <taxon>Dethiosulfatarculus</taxon>
    </lineage>
</organism>
<dbReference type="RefSeq" id="WP_197282228.1">
    <property type="nucleotide sequence ID" value="NZ_AZAC01000056.1"/>
</dbReference>
<keyword evidence="2" id="KW-0963">Cytoplasm</keyword>
<dbReference type="EMBL" id="AZAC01000056">
    <property type="protein sequence ID" value="KIX11462.1"/>
    <property type="molecule type" value="Genomic_DNA"/>
</dbReference>
<accession>A0A0D2G9D1</accession>
<dbReference type="Pfam" id="PF02033">
    <property type="entry name" value="RBFA"/>
    <property type="match status" value="1"/>
</dbReference>
<evidence type="ECO:0000256" key="1">
    <source>
        <dbReference type="ARBA" id="ARBA00022517"/>
    </source>
</evidence>
<keyword evidence="1 2" id="KW-0690">Ribosome biogenesis</keyword>
<keyword evidence="5" id="KW-1185">Reference proteome</keyword>
<evidence type="ECO:0000256" key="3">
    <source>
        <dbReference type="SAM" id="MobiDB-lite"/>
    </source>
</evidence>
<dbReference type="PATRIC" id="fig|1429043.3.peg.5243"/>
<comment type="subcellular location">
    <subcellularLocation>
        <location evidence="2">Cytoplasm</location>
    </subcellularLocation>
</comment>
<dbReference type="AlphaFoldDB" id="A0A0D2G9D1"/>
<dbReference type="InterPro" id="IPR000238">
    <property type="entry name" value="RbfA"/>
</dbReference>
<dbReference type="STRING" id="1429043.X474_24785"/>
<gene>
    <name evidence="2 4" type="primary">rbfA</name>
    <name evidence="4" type="ORF">X474_24785</name>
</gene>
<dbReference type="InterPro" id="IPR023799">
    <property type="entry name" value="RbfA_dom_sf"/>
</dbReference>
<comment type="function">
    <text evidence="2">One of several proteins that assist in the late maturation steps of the functional core of the 30S ribosomal subunit. Associates with free 30S ribosomal subunits (but not with 30S subunits that are part of 70S ribosomes or polysomes). Required for efficient processing of 16S rRNA. May interact with the 5'-terminal helix region of 16S rRNA.</text>
</comment>
<comment type="similarity">
    <text evidence="2">Belongs to the RbfA family.</text>
</comment>
<dbReference type="Gene3D" id="3.30.300.20">
    <property type="match status" value="1"/>
</dbReference>
<dbReference type="GO" id="GO:0005829">
    <property type="term" value="C:cytosol"/>
    <property type="evidence" value="ECO:0007669"/>
    <property type="project" value="TreeGrafter"/>
</dbReference>
<dbReference type="PANTHER" id="PTHR33515">
    <property type="entry name" value="RIBOSOME-BINDING FACTOR A, CHLOROPLASTIC-RELATED"/>
    <property type="match status" value="1"/>
</dbReference>
<evidence type="ECO:0000256" key="2">
    <source>
        <dbReference type="HAMAP-Rule" id="MF_00003"/>
    </source>
</evidence>
<sequence>MGSTLRTKRLGALLQAELGELLQRRIKDPRLKALSITAVDVSPDLRQAKVYYSLWENQGQKEVEKAFKSAAGFLRKELAARMHLKVMPRLIPVFDTSLIEGARMSDLIDKVRKQDDDNRADDPVESEQDSK</sequence>
<dbReference type="SUPFAM" id="SSF89919">
    <property type="entry name" value="Ribosome-binding factor A, RbfA"/>
    <property type="match status" value="1"/>
</dbReference>
<dbReference type="FunCoup" id="A0A0D2G9D1">
    <property type="interactions" value="483"/>
</dbReference>
<dbReference type="HAMAP" id="MF_00003">
    <property type="entry name" value="RbfA"/>
    <property type="match status" value="1"/>
</dbReference>
<dbReference type="GO" id="GO:0030490">
    <property type="term" value="P:maturation of SSU-rRNA"/>
    <property type="evidence" value="ECO:0007669"/>
    <property type="project" value="UniProtKB-UniRule"/>
</dbReference>
<evidence type="ECO:0000313" key="4">
    <source>
        <dbReference type="EMBL" id="KIX11462.1"/>
    </source>
</evidence>
<dbReference type="GO" id="GO:0043024">
    <property type="term" value="F:ribosomal small subunit binding"/>
    <property type="evidence" value="ECO:0007669"/>
    <property type="project" value="TreeGrafter"/>
</dbReference>
<dbReference type="Proteomes" id="UP000032233">
    <property type="component" value="Unassembled WGS sequence"/>
</dbReference>
<evidence type="ECO:0000313" key="5">
    <source>
        <dbReference type="Proteomes" id="UP000032233"/>
    </source>
</evidence>
<reference evidence="4 5" key="1">
    <citation type="submission" date="2013-11" db="EMBL/GenBank/DDBJ databases">
        <title>Metagenomic analysis of a methanogenic consortium involved in long chain n-alkane degradation.</title>
        <authorList>
            <person name="Davidova I.A."/>
            <person name="Callaghan A.V."/>
            <person name="Wawrik B."/>
            <person name="Pruitt S."/>
            <person name="Marks C."/>
            <person name="Duncan K.E."/>
            <person name="Suflita J.M."/>
        </authorList>
    </citation>
    <scope>NUCLEOTIDE SEQUENCE [LARGE SCALE GENOMIC DNA]</scope>
    <source>
        <strain evidence="4 5">SPR</strain>
    </source>
</reference>
<dbReference type="NCBIfam" id="TIGR00082">
    <property type="entry name" value="rbfA"/>
    <property type="match status" value="1"/>
</dbReference>
<feature type="region of interest" description="Disordered" evidence="3">
    <location>
        <begin position="110"/>
        <end position="131"/>
    </location>
</feature>
<dbReference type="PANTHER" id="PTHR33515:SF1">
    <property type="entry name" value="RIBOSOME-BINDING FACTOR A, CHLOROPLASTIC-RELATED"/>
    <property type="match status" value="1"/>
</dbReference>
<protein>
    <recommendedName>
        <fullName evidence="2">Ribosome-binding factor A</fullName>
    </recommendedName>
</protein>
<proteinExistence type="inferred from homology"/>
<dbReference type="InParanoid" id="A0A0D2G9D1"/>